<gene>
    <name evidence="2" type="ORF">MYF79_16500</name>
</gene>
<protein>
    <submittedName>
        <fullName evidence="2">DUF6010 family protein</fullName>
    </submittedName>
</protein>
<keyword evidence="3" id="KW-1185">Reference proteome</keyword>
<proteinExistence type="predicted"/>
<dbReference type="InterPro" id="IPR046052">
    <property type="entry name" value="DUF6010"/>
</dbReference>
<keyword evidence="1" id="KW-0812">Transmembrane</keyword>
<evidence type="ECO:0000313" key="2">
    <source>
        <dbReference type="EMBL" id="UPK72892.1"/>
    </source>
</evidence>
<organism evidence="2 3">
    <name type="scientific">Chitinophaga filiformis</name>
    <name type="common">Myxococcus filiformis</name>
    <name type="synonym">Flexibacter filiformis</name>
    <dbReference type="NCBI Taxonomy" id="104663"/>
    <lineage>
        <taxon>Bacteria</taxon>
        <taxon>Pseudomonadati</taxon>
        <taxon>Bacteroidota</taxon>
        <taxon>Chitinophagia</taxon>
        <taxon>Chitinophagales</taxon>
        <taxon>Chitinophagaceae</taxon>
        <taxon>Chitinophaga</taxon>
    </lineage>
</organism>
<evidence type="ECO:0000313" key="3">
    <source>
        <dbReference type="Proteomes" id="UP000830198"/>
    </source>
</evidence>
<dbReference type="Proteomes" id="UP000830198">
    <property type="component" value="Chromosome"/>
</dbReference>
<dbReference type="EMBL" id="CP095855">
    <property type="protein sequence ID" value="UPK72892.1"/>
    <property type="molecule type" value="Genomic_DNA"/>
</dbReference>
<name>A0ABY4I9V2_CHIFI</name>
<reference evidence="2 3" key="1">
    <citation type="submission" date="2022-04" db="EMBL/GenBank/DDBJ databases">
        <title>The arsenic-methylating capacity of Chitinophaga filiformis YT5 during chitin decomposition.</title>
        <authorList>
            <person name="Chen G."/>
            <person name="Liang Y."/>
        </authorList>
    </citation>
    <scope>NUCLEOTIDE SEQUENCE [LARGE SCALE GENOMIC DNA]</scope>
    <source>
        <strain evidence="2 3">YT5</strain>
    </source>
</reference>
<keyword evidence="1" id="KW-0472">Membrane</keyword>
<feature type="transmembrane region" description="Helical" evidence="1">
    <location>
        <begin position="102"/>
        <end position="122"/>
    </location>
</feature>
<evidence type="ECO:0000256" key="1">
    <source>
        <dbReference type="SAM" id="Phobius"/>
    </source>
</evidence>
<dbReference type="RefSeq" id="WP_247815064.1">
    <property type="nucleotide sequence ID" value="NZ_CP095855.1"/>
</dbReference>
<dbReference type="Pfam" id="PF19473">
    <property type="entry name" value="DUF6010"/>
    <property type="match status" value="1"/>
</dbReference>
<sequence>MTAGFSITVAIGATTIAAIYMTVFSFVKEPLRQKINALIIAGAGGVYWSSGLGFYEFPLGIIMIFLAYKGLKNYKYLALGWIVHTIYDLLHHYYGNPIIPMAPASSAGCAICDPILAIWLYFNAPSVFHLFPSRRRHHVS</sequence>
<accession>A0ABY4I9V2</accession>
<feature type="transmembrane region" description="Helical" evidence="1">
    <location>
        <begin position="6"/>
        <end position="27"/>
    </location>
</feature>
<feature type="transmembrane region" description="Helical" evidence="1">
    <location>
        <begin position="39"/>
        <end position="68"/>
    </location>
</feature>
<keyword evidence="1" id="KW-1133">Transmembrane helix</keyword>